<comment type="subcellular location">
    <subcellularLocation>
        <location evidence="1">Nucleus</location>
    </subcellularLocation>
</comment>
<feature type="domain" description="Myb-like" evidence="5">
    <location>
        <begin position="1"/>
        <end position="24"/>
    </location>
</feature>
<evidence type="ECO:0000256" key="3">
    <source>
        <dbReference type="ARBA" id="ARBA00023242"/>
    </source>
</evidence>
<keyword evidence="8" id="KW-1185">Reference proteome</keyword>
<dbReference type="PROSITE" id="PS50090">
    <property type="entry name" value="MYB_LIKE"/>
    <property type="match status" value="1"/>
</dbReference>
<evidence type="ECO:0000256" key="2">
    <source>
        <dbReference type="ARBA" id="ARBA00023125"/>
    </source>
</evidence>
<evidence type="ECO:0000256" key="4">
    <source>
        <dbReference type="SAM" id="MobiDB-lite"/>
    </source>
</evidence>
<feature type="region of interest" description="Disordered" evidence="4">
    <location>
        <begin position="29"/>
        <end position="71"/>
    </location>
</feature>
<keyword evidence="2" id="KW-0238">DNA-binding</keyword>
<evidence type="ECO:0000313" key="7">
    <source>
        <dbReference type="EMBL" id="MBA0622344.1"/>
    </source>
</evidence>
<feature type="domain" description="HTH myb-type" evidence="6">
    <location>
        <begin position="1"/>
        <end position="28"/>
    </location>
</feature>
<keyword evidence="3" id="KW-0539">Nucleus</keyword>
<evidence type="ECO:0000313" key="8">
    <source>
        <dbReference type="Proteomes" id="UP000593561"/>
    </source>
</evidence>
<evidence type="ECO:0000259" key="5">
    <source>
        <dbReference type="PROSITE" id="PS50090"/>
    </source>
</evidence>
<reference evidence="7 8" key="1">
    <citation type="journal article" date="2019" name="Genome Biol. Evol.">
        <title>Insights into the evolution of the New World diploid cottons (Gossypium, subgenus Houzingenia) based on genome sequencing.</title>
        <authorList>
            <person name="Grover C.E."/>
            <person name="Arick M.A. 2nd"/>
            <person name="Thrash A."/>
            <person name="Conover J.L."/>
            <person name="Sanders W.S."/>
            <person name="Peterson D.G."/>
            <person name="Frelichowski J.E."/>
            <person name="Scheffler J.A."/>
            <person name="Scheffler B.E."/>
            <person name="Wendel J.F."/>
        </authorList>
    </citation>
    <scope>NUCLEOTIDE SEQUENCE [LARGE SCALE GENOMIC DNA]</scope>
    <source>
        <strain evidence="7">27</strain>
        <tissue evidence="7">Leaf</tissue>
    </source>
</reference>
<dbReference type="InterPro" id="IPR001005">
    <property type="entry name" value="SANT/Myb"/>
</dbReference>
<dbReference type="GO" id="GO:0005634">
    <property type="term" value="C:nucleus"/>
    <property type="evidence" value="ECO:0007669"/>
    <property type="project" value="UniProtKB-SubCell"/>
</dbReference>
<dbReference type="Pfam" id="PF00249">
    <property type="entry name" value="Myb_DNA-binding"/>
    <property type="match status" value="1"/>
</dbReference>
<dbReference type="PANTHER" id="PTHR47998:SF14">
    <property type="entry name" value="TRANSCRIPTION FACTOR WER-LIKE"/>
    <property type="match status" value="1"/>
</dbReference>
<evidence type="ECO:0000259" key="6">
    <source>
        <dbReference type="PROSITE" id="PS51294"/>
    </source>
</evidence>
<evidence type="ECO:0000256" key="1">
    <source>
        <dbReference type="ARBA" id="ARBA00004123"/>
    </source>
</evidence>
<dbReference type="InterPro" id="IPR017930">
    <property type="entry name" value="Myb_dom"/>
</dbReference>
<dbReference type="Proteomes" id="UP000593561">
    <property type="component" value="Unassembled WGS sequence"/>
</dbReference>
<dbReference type="CDD" id="cd00167">
    <property type="entry name" value="SANT"/>
    <property type="match status" value="1"/>
</dbReference>
<dbReference type="PANTHER" id="PTHR47998">
    <property type="entry name" value="TRANSCRIPTION FACTOR MYB51-LIKE ISOFORM X1"/>
    <property type="match status" value="1"/>
</dbReference>
<accession>A0A7J8S8A8</accession>
<dbReference type="PROSITE" id="PS51294">
    <property type="entry name" value="HTH_MYB"/>
    <property type="match status" value="1"/>
</dbReference>
<dbReference type="GO" id="GO:0000976">
    <property type="term" value="F:transcription cis-regulatory region binding"/>
    <property type="evidence" value="ECO:0007669"/>
    <property type="project" value="TreeGrafter"/>
</dbReference>
<organism evidence="7 8">
    <name type="scientific">Gossypium davidsonii</name>
    <name type="common">Davidson's cotton</name>
    <name type="synonym">Gossypium klotzschianum subsp. davidsonii</name>
    <dbReference type="NCBI Taxonomy" id="34287"/>
    <lineage>
        <taxon>Eukaryota</taxon>
        <taxon>Viridiplantae</taxon>
        <taxon>Streptophyta</taxon>
        <taxon>Embryophyta</taxon>
        <taxon>Tracheophyta</taxon>
        <taxon>Spermatophyta</taxon>
        <taxon>Magnoliopsida</taxon>
        <taxon>eudicotyledons</taxon>
        <taxon>Gunneridae</taxon>
        <taxon>Pentapetalae</taxon>
        <taxon>rosids</taxon>
        <taxon>malvids</taxon>
        <taxon>Malvales</taxon>
        <taxon>Malvaceae</taxon>
        <taxon>Malvoideae</taxon>
        <taxon>Gossypium</taxon>
    </lineage>
</organism>
<protein>
    <submittedName>
        <fullName evidence="7">Uncharacterized protein</fullName>
    </submittedName>
</protein>
<name>A0A7J8S8A8_GOSDV</name>
<dbReference type="EMBL" id="JABFAC010000009">
    <property type="protein sequence ID" value="MBA0622344.1"/>
    <property type="molecule type" value="Genomic_DNA"/>
</dbReference>
<dbReference type="GO" id="GO:0006355">
    <property type="term" value="P:regulation of DNA-templated transcription"/>
    <property type="evidence" value="ECO:0007669"/>
    <property type="project" value="TreeGrafter"/>
</dbReference>
<dbReference type="GO" id="GO:0030154">
    <property type="term" value="P:cell differentiation"/>
    <property type="evidence" value="ECO:0007669"/>
    <property type="project" value="TreeGrafter"/>
</dbReference>
<dbReference type="SUPFAM" id="SSF46689">
    <property type="entry name" value="Homeodomain-like"/>
    <property type="match status" value="1"/>
</dbReference>
<dbReference type="InterPro" id="IPR015495">
    <property type="entry name" value="Myb_TF_plants"/>
</dbReference>
<feature type="compositionally biased region" description="Basic and acidic residues" evidence="4">
    <location>
        <begin position="46"/>
        <end position="68"/>
    </location>
</feature>
<dbReference type="Gene3D" id="1.10.10.60">
    <property type="entry name" value="Homeodomain-like"/>
    <property type="match status" value="1"/>
</dbReference>
<dbReference type="AlphaFoldDB" id="A0A7J8S8A8"/>
<comment type="caution">
    <text evidence="7">The sequence shown here is derived from an EMBL/GenBank/DDBJ whole genome shotgun (WGS) entry which is preliminary data.</text>
</comment>
<feature type="non-terminal residue" evidence="7">
    <location>
        <position position="1"/>
    </location>
</feature>
<gene>
    <name evidence="7" type="ORF">Godav_007898</name>
</gene>
<sequence length="108" mass="12812">WSLIAGRLPGRTDNEIKNYWNSHLSKKIKQNEKQTRMQEPVLENSKVSEREEPLHKASEEGSSKRDEEYSTSCFNGDSSLFDLYNKERLELEWMSHFFETDEIWLNLA</sequence>
<dbReference type="InterPro" id="IPR009057">
    <property type="entry name" value="Homeodomain-like_sf"/>
</dbReference>
<proteinExistence type="predicted"/>